<sequence length="509" mass="56723">MSGTPEQIFSRVLNACRSPMSSGEGEPVPPDFSVFLDCLARPQERLLPVSRKLGCDVEELQSASYDCLRRLLFSDESDHYRILGLAPDAGAGEIRHRYRLLIGLFHPDRIAASEPWEEQFVRRLNQAYGVLKRPERRRQYDRERRKPDVAGRQPPAGQSTSAKTAPKRSRPVAMPEVSASEWLYRSRFLQRHPKVIIWLLIFIVLGGLLLWATKGSKVTTLTLAEVPPAQARVADKVPHSLFSSGDERPARRSPRTAPIVSPFPPEDVVSPGKPFAKDQVTEPDGQSPVGSTGSELAPVSPRAEQEKPMSRPQHAGRSVPDKPTVLSTGSNGKIRKSVDEEVVEGAPIEGHLNGFDDTPVPASLIVHTEPGSGAMPTDADAPQLQPEYVLMQYVRAFEAGDLERLLSLFTLEPRSNAGIGRVRLRESYSRVFARTSNRTFTVEQVTIRPLNSSTFEMVSRMHLTTWERNGGQDRYQGDMAFQLVRKGRKLYIASLLHNIIHQPAEKPSR</sequence>
<dbReference type="Gene3D" id="3.10.450.50">
    <property type="match status" value="1"/>
</dbReference>
<feature type="transmembrane region" description="Helical" evidence="3">
    <location>
        <begin position="195"/>
        <end position="213"/>
    </location>
</feature>
<keyword evidence="1" id="KW-0143">Chaperone</keyword>
<gene>
    <name evidence="5" type="ORF">ENJ12_04935</name>
</gene>
<evidence type="ECO:0000256" key="2">
    <source>
        <dbReference type="SAM" id="MobiDB-lite"/>
    </source>
</evidence>
<dbReference type="CDD" id="cd06257">
    <property type="entry name" value="DnaJ"/>
    <property type="match status" value="1"/>
</dbReference>
<proteinExistence type="predicted"/>
<keyword evidence="3" id="KW-0472">Membrane</keyword>
<organism evidence="5">
    <name type="scientific">Thiolapillus brandeum</name>
    <dbReference type="NCBI Taxonomy" id="1076588"/>
    <lineage>
        <taxon>Bacteria</taxon>
        <taxon>Pseudomonadati</taxon>
        <taxon>Pseudomonadota</taxon>
        <taxon>Gammaproteobacteria</taxon>
        <taxon>Chromatiales</taxon>
        <taxon>Sedimenticolaceae</taxon>
        <taxon>Thiolapillus</taxon>
    </lineage>
</organism>
<dbReference type="EMBL" id="DRLF01000178">
    <property type="protein sequence ID" value="HEC06171.1"/>
    <property type="molecule type" value="Genomic_DNA"/>
</dbReference>
<comment type="caution">
    <text evidence="5">The sequence shown here is derived from an EMBL/GenBank/DDBJ whole genome shotgun (WGS) entry which is preliminary data.</text>
</comment>
<keyword evidence="3" id="KW-0812">Transmembrane</keyword>
<dbReference type="SMART" id="SM00271">
    <property type="entry name" value="DnaJ"/>
    <property type="match status" value="1"/>
</dbReference>
<dbReference type="Gene3D" id="1.10.287.110">
    <property type="entry name" value="DnaJ domain"/>
    <property type="match status" value="1"/>
</dbReference>
<dbReference type="Pfam" id="PF00226">
    <property type="entry name" value="DnaJ"/>
    <property type="match status" value="1"/>
</dbReference>
<dbReference type="SUPFAM" id="SSF54427">
    <property type="entry name" value="NTF2-like"/>
    <property type="match status" value="1"/>
</dbReference>
<dbReference type="PANTHER" id="PTHR24074">
    <property type="entry name" value="CO-CHAPERONE PROTEIN DJLA"/>
    <property type="match status" value="1"/>
</dbReference>
<feature type="compositionally biased region" description="Basic and acidic residues" evidence="2">
    <location>
        <begin position="137"/>
        <end position="149"/>
    </location>
</feature>
<evidence type="ECO:0000259" key="4">
    <source>
        <dbReference type="PROSITE" id="PS50076"/>
    </source>
</evidence>
<dbReference type="InterPro" id="IPR032710">
    <property type="entry name" value="NTF2-like_dom_sf"/>
</dbReference>
<dbReference type="AlphaFoldDB" id="A0A831WF35"/>
<keyword evidence="3" id="KW-1133">Transmembrane helix</keyword>
<dbReference type="InterPro" id="IPR050817">
    <property type="entry name" value="DjlA_DnaK_co-chaperone"/>
</dbReference>
<dbReference type="SUPFAM" id="SSF46565">
    <property type="entry name" value="Chaperone J-domain"/>
    <property type="match status" value="1"/>
</dbReference>
<feature type="region of interest" description="Disordered" evidence="2">
    <location>
        <begin position="135"/>
        <end position="172"/>
    </location>
</feature>
<accession>A0A831WF35</accession>
<reference evidence="5" key="1">
    <citation type="journal article" date="2020" name="mSystems">
        <title>Genome- and Community-Level Interaction Insights into Carbon Utilization and Element Cycling Functions of Hydrothermarchaeota in Hydrothermal Sediment.</title>
        <authorList>
            <person name="Zhou Z."/>
            <person name="Liu Y."/>
            <person name="Xu W."/>
            <person name="Pan J."/>
            <person name="Luo Z.H."/>
            <person name="Li M."/>
        </authorList>
    </citation>
    <scope>NUCLEOTIDE SEQUENCE [LARGE SCALE GENOMIC DNA]</scope>
    <source>
        <strain evidence="5">HyVt-458</strain>
    </source>
</reference>
<dbReference type="PRINTS" id="PR00625">
    <property type="entry name" value="JDOMAIN"/>
</dbReference>
<evidence type="ECO:0000256" key="1">
    <source>
        <dbReference type="ARBA" id="ARBA00023186"/>
    </source>
</evidence>
<feature type="region of interest" description="Disordered" evidence="2">
    <location>
        <begin position="237"/>
        <end position="331"/>
    </location>
</feature>
<dbReference type="InterPro" id="IPR001623">
    <property type="entry name" value="DnaJ_domain"/>
</dbReference>
<dbReference type="InterPro" id="IPR036869">
    <property type="entry name" value="J_dom_sf"/>
</dbReference>
<protein>
    <recommendedName>
        <fullName evidence="4">J domain-containing protein</fullName>
    </recommendedName>
</protein>
<name>A0A831WF35_9GAMM</name>
<evidence type="ECO:0000256" key="3">
    <source>
        <dbReference type="SAM" id="Phobius"/>
    </source>
</evidence>
<feature type="domain" description="J" evidence="4">
    <location>
        <begin position="78"/>
        <end position="144"/>
    </location>
</feature>
<dbReference type="Proteomes" id="UP000886339">
    <property type="component" value="Unassembled WGS sequence"/>
</dbReference>
<dbReference type="PROSITE" id="PS50076">
    <property type="entry name" value="DNAJ_2"/>
    <property type="match status" value="1"/>
</dbReference>
<evidence type="ECO:0000313" key="5">
    <source>
        <dbReference type="EMBL" id="HEC06171.1"/>
    </source>
</evidence>